<dbReference type="PANTHER" id="PTHR34482">
    <property type="entry name" value="DNA DAMAGE-INDUCIBLE PROTEIN 1-LIKE"/>
    <property type="match status" value="1"/>
</dbReference>
<evidence type="ECO:0000259" key="3">
    <source>
        <dbReference type="PROSITE" id="PS50158"/>
    </source>
</evidence>
<dbReference type="EMBL" id="GDJX01026656">
    <property type="protein sequence ID" value="JAT41280.1"/>
    <property type="molecule type" value="Transcribed_RNA"/>
</dbReference>
<accession>A0A1D1XFV0</accession>
<feature type="region of interest" description="Disordered" evidence="2">
    <location>
        <begin position="258"/>
        <end position="292"/>
    </location>
</feature>
<dbReference type="GO" id="GO:0003676">
    <property type="term" value="F:nucleic acid binding"/>
    <property type="evidence" value="ECO:0007669"/>
    <property type="project" value="InterPro"/>
</dbReference>
<dbReference type="InterPro" id="IPR001878">
    <property type="entry name" value="Znf_CCHC"/>
</dbReference>
<keyword evidence="1" id="KW-0479">Metal-binding</keyword>
<proteinExistence type="predicted"/>
<dbReference type="PANTHER" id="PTHR34482:SF49">
    <property type="entry name" value="RETROTRANSPOSON GAG DOMAIN-CONTAINING PROTEIN"/>
    <property type="match status" value="1"/>
</dbReference>
<organism evidence="4">
    <name type="scientific">Anthurium amnicola</name>
    <dbReference type="NCBI Taxonomy" id="1678845"/>
    <lineage>
        <taxon>Eukaryota</taxon>
        <taxon>Viridiplantae</taxon>
        <taxon>Streptophyta</taxon>
        <taxon>Embryophyta</taxon>
        <taxon>Tracheophyta</taxon>
        <taxon>Spermatophyta</taxon>
        <taxon>Magnoliopsida</taxon>
        <taxon>Liliopsida</taxon>
        <taxon>Araceae</taxon>
        <taxon>Pothoideae</taxon>
        <taxon>Potheae</taxon>
        <taxon>Anthurium</taxon>
    </lineage>
</organism>
<name>A0A1D1XFV0_9ARAE</name>
<feature type="non-terminal residue" evidence="4">
    <location>
        <position position="1"/>
    </location>
</feature>
<dbReference type="SMART" id="SM00343">
    <property type="entry name" value="ZnF_C2HC"/>
    <property type="match status" value="1"/>
</dbReference>
<sequence>PPAPELGDFFQSFPGLVQAVQQQTQTLQQQTQTQADFLTSLRAEKALPVALGVVRNVPDPDLAYGALPVEQFMRMEPPFFKGGSSPVIALSWIRGVEKIFRAIRCPEKDKVLLATYTLQDHADTWWASTLRDTFGEQENISWNAFLDIFRKKFIPEHIQDKLEREFLALTQGSLSVMEYEVKFAELEKFAPHICASERRRAAKFVRGLNSYIRSRIIAQDHQTLTGAVRAAYLQEDEHIQYLKEKEASRKPCPALNAVSSRKRKYGQSSAAPSSFIPRATTAASSASQEGKHPVCPKCGKWHQGICLKGRCYFCGSIDHVRRKCPQLKSQSDAHRPDKGI</sequence>
<evidence type="ECO:0000256" key="1">
    <source>
        <dbReference type="PROSITE-ProRule" id="PRU00047"/>
    </source>
</evidence>
<protein>
    <submittedName>
        <fullName evidence="4">HERV-K_6q14.1 provirus ancestral Gag-Pol polyprotein</fullName>
    </submittedName>
</protein>
<reference evidence="4" key="1">
    <citation type="submission" date="2015-07" db="EMBL/GenBank/DDBJ databases">
        <title>Transcriptome Assembly of Anthurium amnicola.</title>
        <authorList>
            <person name="Suzuki J."/>
        </authorList>
    </citation>
    <scope>NUCLEOTIDE SEQUENCE</scope>
</reference>
<feature type="domain" description="CCHC-type" evidence="3">
    <location>
        <begin position="310"/>
        <end position="326"/>
    </location>
</feature>
<dbReference type="AlphaFoldDB" id="A0A1D1XFV0"/>
<keyword evidence="1" id="KW-0863">Zinc-finger</keyword>
<gene>
    <name evidence="4" type="primary">POK4_2</name>
    <name evidence="4" type="ORF">g.121591</name>
</gene>
<dbReference type="Pfam" id="PF03732">
    <property type="entry name" value="Retrotrans_gag"/>
    <property type="match status" value="1"/>
</dbReference>
<evidence type="ECO:0000313" key="4">
    <source>
        <dbReference type="EMBL" id="JAT41280.1"/>
    </source>
</evidence>
<dbReference type="GO" id="GO:0008270">
    <property type="term" value="F:zinc ion binding"/>
    <property type="evidence" value="ECO:0007669"/>
    <property type="project" value="UniProtKB-KW"/>
</dbReference>
<keyword evidence="1" id="KW-0862">Zinc</keyword>
<dbReference type="InterPro" id="IPR005162">
    <property type="entry name" value="Retrotrans_gag_dom"/>
</dbReference>
<evidence type="ECO:0000256" key="2">
    <source>
        <dbReference type="SAM" id="MobiDB-lite"/>
    </source>
</evidence>
<dbReference type="PROSITE" id="PS50158">
    <property type="entry name" value="ZF_CCHC"/>
    <property type="match status" value="1"/>
</dbReference>